<comment type="caution">
    <text evidence="2">The sequence shown here is derived from an EMBL/GenBank/DDBJ whole genome shotgun (WGS) entry which is preliminary data.</text>
</comment>
<dbReference type="GeneID" id="27669950"/>
<protein>
    <recommendedName>
        <fullName evidence="4">LEA domain protein</fullName>
    </recommendedName>
</protein>
<reference evidence="2 3" key="2">
    <citation type="journal article" date="2015" name="Eukaryot. Cell">
        <title>Asexual propagation of a virulent clone complex in a human and feline outbreak of sporotrichosis.</title>
        <authorList>
            <person name="Teixeira Mde M."/>
            <person name="Rodrigues A.M."/>
            <person name="Tsui C.K."/>
            <person name="de Almeida L.G."/>
            <person name="Van Diepeningen A.D."/>
            <person name="van den Ende B.G."/>
            <person name="Fernandes G.F."/>
            <person name="Kano R."/>
            <person name="Hamelin R.C."/>
            <person name="Lopes-Bezerra L.M."/>
            <person name="Vasconcelos A.T."/>
            <person name="de Hoog S."/>
            <person name="de Camargo Z.P."/>
            <person name="Felipe M.S."/>
        </authorList>
    </citation>
    <scope>NUCLEOTIDE SEQUENCE [LARGE SCALE GENOMIC DNA]</scope>
    <source>
        <strain evidence="2 3">1099-18</strain>
    </source>
</reference>
<dbReference type="AlphaFoldDB" id="A0A0F2MIU3"/>
<proteinExistence type="predicted"/>
<feature type="compositionally biased region" description="Basic and acidic residues" evidence="1">
    <location>
        <begin position="162"/>
        <end position="171"/>
    </location>
</feature>
<evidence type="ECO:0000313" key="3">
    <source>
        <dbReference type="Proteomes" id="UP000033710"/>
    </source>
</evidence>
<gene>
    <name evidence="2" type="ORF">SPSK_08022</name>
</gene>
<reference evidence="2 3" key="1">
    <citation type="journal article" date="2014" name="BMC Genomics">
        <title>Comparative genomics of the major fungal agents of human and animal Sporotrichosis: Sporothrix schenckii and Sporothrix brasiliensis.</title>
        <authorList>
            <person name="Teixeira M.M."/>
            <person name="de Almeida L.G."/>
            <person name="Kubitschek-Barreira P."/>
            <person name="Alves F.L."/>
            <person name="Kioshima E.S."/>
            <person name="Abadio A.K."/>
            <person name="Fernandes L."/>
            <person name="Derengowski L.S."/>
            <person name="Ferreira K.S."/>
            <person name="Souza R.C."/>
            <person name="Ruiz J.C."/>
            <person name="de Andrade N.C."/>
            <person name="Paes H.C."/>
            <person name="Nicola A.M."/>
            <person name="Albuquerque P."/>
            <person name="Gerber A.L."/>
            <person name="Martins V.P."/>
            <person name="Peconick L.D."/>
            <person name="Neto A.V."/>
            <person name="Chaucanez C.B."/>
            <person name="Silva P.A."/>
            <person name="Cunha O.L."/>
            <person name="de Oliveira F.F."/>
            <person name="dos Santos T.C."/>
            <person name="Barros A.L."/>
            <person name="Soares M.A."/>
            <person name="de Oliveira L.M."/>
            <person name="Marini M.M."/>
            <person name="Villalobos-Duno H."/>
            <person name="Cunha M.M."/>
            <person name="de Hoog S."/>
            <person name="da Silveira J.F."/>
            <person name="Henrissat B."/>
            <person name="Nino-Vega G.A."/>
            <person name="Cisalpino P.S."/>
            <person name="Mora-Montes H.M."/>
            <person name="Almeida S.R."/>
            <person name="Stajich J.E."/>
            <person name="Lopes-Bezerra L.M."/>
            <person name="Vasconcelos A.T."/>
            <person name="Felipe M.S."/>
        </authorList>
    </citation>
    <scope>NUCLEOTIDE SEQUENCE [LARGE SCALE GENOMIC DNA]</scope>
    <source>
        <strain evidence="2 3">1099-18</strain>
    </source>
</reference>
<dbReference type="Proteomes" id="UP000033710">
    <property type="component" value="Unassembled WGS sequence"/>
</dbReference>
<dbReference type="KEGG" id="ssck:SPSK_08022"/>
<dbReference type="EMBL" id="AXCR01000004">
    <property type="protein sequence ID" value="KJR88780.1"/>
    <property type="molecule type" value="Genomic_DNA"/>
</dbReference>
<evidence type="ECO:0000313" key="2">
    <source>
        <dbReference type="EMBL" id="KJR88780.1"/>
    </source>
</evidence>
<sequence>MSFLTESIFRRVATAAPRISATTLAPRVATASFIHSRHLSSTAPQRKTVTEAAKDTLKSVDRAVSDKLVDGINIGSAVADKAKEASKDITGGRVADKAEELRDDLASKAKHAKNDAAYKAGELRDDLTSKAKHAKNEASYKADELRDDLASKAKHANNEAAYKADEFTKER</sequence>
<feature type="region of interest" description="Disordered" evidence="1">
    <location>
        <begin position="151"/>
        <end position="171"/>
    </location>
</feature>
<dbReference type="RefSeq" id="XP_016591456.1">
    <property type="nucleotide sequence ID" value="XM_016734673.1"/>
</dbReference>
<evidence type="ECO:0008006" key="4">
    <source>
        <dbReference type="Google" id="ProtNLM"/>
    </source>
</evidence>
<dbReference type="VEuPathDB" id="FungiDB:SPSK_08022"/>
<evidence type="ECO:0000256" key="1">
    <source>
        <dbReference type="SAM" id="MobiDB-lite"/>
    </source>
</evidence>
<name>A0A0F2MIU3_SPOSC</name>
<organism evidence="2 3">
    <name type="scientific">Sporothrix schenckii 1099-18</name>
    <dbReference type="NCBI Taxonomy" id="1397361"/>
    <lineage>
        <taxon>Eukaryota</taxon>
        <taxon>Fungi</taxon>
        <taxon>Dikarya</taxon>
        <taxon>Ascomycota</taxon>
        <taxon>Pezizomycotina</taxon>
        <taxon>Sordariomycetes</taxon>
        <taxon>Sordariomycetidae</taxon>
        <taxon>Ophiostomatales</taxon>
        <taxon>Ophiostomataceae</taxon>
        <taxon>Sporothrix</taxon>
    </lineage>
</organism>
<accession>A0A0F2MIU3</accession>
<dbReference type="Gene3D" id="1.20.120.20">
    <property type="entry name" value="Apolipoprotein"/>
    <property type="match status" value="1"/>
</dbReference>
<dbReference type="OrthoDB" id="4023585at2759"/>